<dbReference type="PANTHER" id="PTHR33393:SF13">
    <property type="entry name" value="PGA BIOSYNTHESIS PROTEIN CAPA"/>
    <property type="match status" value="1"/>
</dbReference>
<dbReference type="InterPro" id="IPR019079">
    <property type="entry name" value="Capsule_synth_CapA"/>
</dbReference>
<reference evidence="4" key="1">
    <citation type="submission" date="2017-09" db="EMBL/GenBank/DDBJ databases">
        <title>Depth-based differentiation of microbial function through sediment-hosted aquifers and enrichment of novel symbionts in the deep terrestrial subsurface.</title>
        <authorList>
            <person name="Probst A.J."/>
            <person name="Ladd B."/>
            <person name="Jarett J.K."/>
            <person name="Geller-Mcgrath D.E."/>
            <person name="Sieber C.M.K."/>
            <person name="Emerson J.B."/>
            <person name="Anantharaman K."/>
            <person name="Thomas B.C."/>
            <person name="Malmstrom R."/>
            <person name="Stieglmeier M."/>
            <person name="Klingl A."/>
            <person name="Woyke T."/>
            <person name="Ryan C.M."/>
            <person name="Banfield J.F."/>
        </authorList>
    </citation>
    <scope>NUCLEOTIDE SEQUENCE [LARGE SCALE GENOMIC DNA]</scope>
</reference>
<comment type="similarity">
    <text evidence="1">Belongs to the CapA family.</text>
</comment>
<dbReference type="Gene3D" id="3.60.21.10">
    <property type="match status" value="1"/>
</dbReference>
<dbReference type="Pfam" id="PF09587">
    <property type="entry name" value="PGA_cap"/>
    <property type="match status" value="1"/>
</dbReference>
<evidence type="ECO:0000313" key="4">
    <source>
        <dbReference type="Proteomes" id="UP000230970"/>
    </source>
</evidence>
<protein>
    <recommendedName>
        <fullName evidence="2">Capsule synthesis protein CapA domain-containing protein</fullName>
    </recommendedName>
</protein>
<evidence type="ECO:0000313" key="3">
    <source>
        <dbReference type="EMBL" id="PIZ43361.1"/>
    </source>
</evidence>
<dbReference type="Proteomes" id="UP000230970">
    <property type="component" value="Unassembled WGS sequence"/>
</dbReference>
<dbReference type="InterPro" id="IPR029052">
    <property type="entry name" value="Metallo-depent_PP-like"/>
</dbReference>
<dbReference type="InterPro" id="IPR052169">
    <property type="entry name" value="CW_Biosynth-Accessory"/>
</dbReference>
<name>A0A2M7TD66_UNCKA</name>
<dbReference type="SUPFAM" id="SSF56300">
    <property type="entry name" value="Metallo-dependent phosphatases"/>
    <property type="match status" value="1"/>
</dbReference>
<feature type="domain" description="Capsule synthesis protein CapA" evidence="2">
    <location>
        <begin position="197"/>
        <end position="435"/>
    </location>
</feature>
<proteinExistence type="inferred from homology"/>
<dbReference type="PANTHER" id="PTHR33393">
    <property type="entry name" value="POLYGLUTAMINE SYNTHESIS ACCESSORY PROTEIN RV0574C-RELATED"/>
    <property type="match status" value="1"/>
</dbReference>
<evidence type="ECO:0000259" key="2">
    <source>
        <dbReference type="SMART" id="SM00854"/>
    </source>
</evidence>
<accession>A0A2M7TD66</accession>
<organism evidence="3 4">
    <name type="scientific">candidate division WWE3 bacterium CG_4_10_14_0_2_um_filter_42_8</name>
    <dbReference type="NCBI Taxonomy" id="1975074"/>
    <lineage>
        <taxon>Bacteria</taxon>
        <taxon>Katanobacteria</taxon>
    </lineage>
</organism>
<dbReference type="AlphaFoldDB" id="A0A2M7TD66"/>
<evidence type="ECO:0000256" key="1">
    <source>
        <dbReference type="ARBA" id="ARBA00005662"/>
    </source>
</evidence>
<comment type="caution">
    <text evidence="3">The sequence shown here is derived from an EMBL/GenBank/DDBJ whole genome shotgun (WGS) entry which is preliminary data.</text>
</comment>
<dbReference type="EMBL" id="PFNJ01000027">
    <property type="protein sequence ID" value="PIZ43361.1"/>
    <property type="molecule type" value="Genomic_DNA"/>
</dbReference>
<dbReference type="CDD" id="cd07381">
    <property type="entry name" value="MPP_CapA"/>
    <property type="match status" value="1"/>
</dbReference>
<gene>
    <name evidence="3" type="ORF">COY34_01000</name>
</gene>
<dbReference type="SMART" id="SM00854">
    <property type="entry name" value="PGA_cap"/>
    <property type="match status" value="1"/>
</dbReference>
<sequence length="495" mass="55392">MQSLSQKEKVKKPFWPALVIFLALGLVLIVVCSEKNLFLFNLKPHESSTSSSIASNSETVSVETYYVPVAGFSSSYQNLNFEEIKNSPENGDVALQIVIPLENREELLSIFQLGDFPLAVTTMPRTEIYDYLNAHSDIVSFLPWNEVDFRLKTLKINGTSLWEKQVDLEKYPLKFVSAETKDQSQNLPQYSSQNLIHLAAVGELILSRGVAERIIKYNDVLYPFRKVNAVLSSADFTLATLEAPLVENCAYARDTMVFCGQPEYVAGLPFSGIDLVSLAANHIKDYGGGGIAETTALLDENKIAHVGAGQNREEAHWPYITEIGNVKFGFLGYNDVVPESYGATSESAGSAWAEIDEISADIANLRPQVDVILVLMHWGIEYTNKPSERQNEIAHAAISAGVDIIIGDHPHWVQGVEFYGGKFIVYGVGNFVFDQMWSQETREGTIVDLFFYQQKLINVSFRPTVIEDYAQPRLATQEESTRILERIWETSEFVE</sequence>